<keyword evidence="5" id="KW-1185">Reference proteome</keyword>
<sequence>MMLTRRLFYTLLLFTYFLALTGIVWFSKKTRTIHERMATTRQESPTLRIFMYGTKYGQMGNVFFELAALLGIADTLGRVPVIDSNDLLAWDALYDYTGNRFPRLLEQFNALHVPKDDLKMVNITEFCCVYGKTHELKNETARHLMIRGIHFQSFKYFDHMRSEIRSIFQPSTPLFQFSEKLLPNEYKNDFIICPHIRRGDFETSSYHNPSSAEFTLKATEFLIKKYLKTHPKITVMVFGNDHIWSTETFSEISEYNIFISKGMSVAVDIAFASSYCDVVLITAPSSTFGWWLGYLAKENAVVYYRDISEAGDKMKAHMIEEDYYPPSWKKLKSDGTIFIRLVKNMKKLSTRLRTIPDSVAKE</sequence>
<dbReference type="GO" id="GO:0008107">
    <property type="term" value="F:galactoside 2-alpha-L-fucosyltransferase activity"/>
    <property type="evidence" value="ECO:0007669"/>
    <property type="project" value="InterPro"/>
</dbReference>
<comment type="caution">
    <text evidence="4">The sequence shown here is derived from an EMBL/GenBank/DDBJ whole genome shotgun (WGS) entry which is preliminary data.</text>
</comment>
<dbReference type="InterPro" id="IPR052501">
    <property type="entry name" value="Alpha-1-2_FucT"/>
</dbReference>
<dbReference type="CDD" id="cd11301">
    <property type="entry name" value="Fut1_Fut2_like"/>
    <property type="match status" value="1"/>
</dbReference>
<dbReference type="InterPro" id="IPR002516">
    <property type="entry name" value="Glyco_trans_11"/>
</dbReference>
<accession>A0A8S1EJ61</accession>
<dbReference type="GO" id="GO:0016020">
    <property type="term" value="C:membrane"/>
    <property type="evidence" value="ECO:0007669"/>
    <property type="project" value="InterPro"/>
</dbReference>
<evidence type="ECO:0000313" key="4">
    <source>
        <dbReference type="EMBL" id="CAB3402002.1"/>
    </source>
</evidence>
<keyword evidence="2" id="KW-0808">Transferase</keyword>
<reference evidence="4 5" key="1">
    <citation type="submission" date="2020-04" db="EMBL/GenBank/DDBJ databases">
        <authorList>
            <person name="Laetsch R D."/>
            <person name="Stevens L."/>
            <person name="Kumar S."/>
            <person name="Blaxter L. M."/>
        </authorList>
    </citation>
    <scope>NUCLEOTIDE SEQUENCE [LARGE SCALE GENOMIC DNA]</scope>
</reference>
<evidence type="ECO:0000256" key="3">
    <source>
        <dbReference type="SAM" id="Phobius"/>
    </source>
</evidence>
<keyword evidence="3" id="KW-0472">Membrane</keyword>
<dbReference type="PANTHER" id="PTHR22898">
    <property type="entry name" value="UNCHARACTERIZED GLYCOSOL TRANSFERASE-RELATED"/>
    <property type="match status" value="1"/>
</dbReference>
<evidence type="ECO:0000256" key="2">
    <source>
        <dbReference type="ARBA" id="ARBA00022679"/>
    </source>
</evidence>
<name>A0A8S1EJ61_9PELO</name>
<gene>
    <name evidence="4" type="ORF">CBOVIS_LOCUS4679</name>
</gene>
<evidence type="ECO:0008006" key="6">
    <source>
        <dbReference type="Google" id="ProtNLM"/>
    </source>
</evidence>
<dbReference type="Proteomes" id="UP000494206">
    <property type="component" value="Unassembled WGS sequence"/>
</dbReference>
<evidence type="ECO:0000313" key="5">
    <source>
        <dbReference type="Proteomes" id="UP000494206"/>
    </source>
</evidence>
<dbReference type="OrthoDB" id="5815225at2759"/>
<dbReference type="EMBL" id="CADEPM010000003">
    <property type="protein sequence ID" value="CAB3402002.1"/>
    <property type="molecule type" value="Genomic_DNA"/>
</dbReference>
<dbReference type="PANTHER" id="PTHR22898:SF3">
    <property type="entry name" value="ALPHA-1,2-FUCOSYLTRANSFERASE-RELATED"/>
    <property type="match status" value="1"/>
</dbReference>
<keyword evidence="1" id="KW-0328">Glycosyltransferase</keyword>
<organism evidence="4 5">
    <name type="scientific">Caenorhabditis bovis</name>
    <dbReference type="NCBI Taxonomy" id="2654633"/>
    <lineage>
        <taxon>Eukaryota</taxon>
        <taxon>Metazoa</taxon>
        <taxon>Ecdysozoa</taxon>
        <taxon>Nematoda</taxon>
        <taxon>Chromadorea</taxon>
        <taxon>Rhabditida</taxon>
        <taxon>Rhabditina</taxon>
        <taxon>Rhabditomorpha</taxon>
        <taxon>Rhabditoidea</taxon>
        <taxon>Rhabditidae</taxon>
        <taxon>Peloderinae</taxon>
        <taxon>Caenorhabditis</taxon>
    </lineage>
</organism>
<evidence type="ECO:0000256" key="1">
    <source>
        <dbReference type="ARBA" id="ARBA00022676"/>
    </source>
</evidence>
<dbReference type="GO" id="GO:0005975">
    <property type="term" value="P:carbohydrate metabolic process"/>
    <property type="evidence" value="ECO:0007669"/>
    <property type="project" value="InterPro"/>
</dbReference>
<proteinExistence type="predicted"/>
<keyword evidence="3" id="KW-0812">Transmembrane</keyword>
<feature type="transmembrane region" description="Helical" evidence="3">
    <location>
        <begin position="7"/>
        <end position="26"/>
    </location>
</feature>
<dbReference type="AlphaFoldDB" id="A0A8S1EJ61"/>
<dbReference type="Pfam" id="PF01531">
    <property type="entry name" value="Glyco_transf_11"/>
    <property type="match status" value="1"/>
</dbReference>
<keyword evidence="3" id="KW-1133">Transmembrane helix</keyword>
<protein>
    <recommendedName>
        <fullName evidence="6">L-Fucosyltransferase</fullName>
    </recommendedName>
</protein>